<dbReference type="RefSeq" id="WP_345004548.1">
    <property type="nucleotide sequence ID" value="NZ_BAABCY010000022.1"/>
</dbReference>
<evidence type="ECO:0000313" key="2">
    <source>
        <dbReference type="Proteomes" id="UP001500954"/>
    </source>
</evidence>
<evidence type="ECO:0008006" key="3">
    <source>
        <dbReference type="Google" id="ProtNLM"/>
    </source>
</evidence>
<keyword evidence="2" id="KW-1185">Reference proteome</keyword>
<comment type="caution">
    <text evidence="1">The sequence shown here is derived from an EMBL/GenBank/DDBJ whole genome shotgun (WGS) entry which is preliminary data.</text>
</comment>
<sequence>MKQLEVLVITKNKEVPRIMNWKVSAADTVEKAIERLQLQPFKVVAILSSADEIDKKKLKQIASVLYDTMMVSEYDDDTNLSERVKAAYWSKKWPIRQNSYLDNAFDLELAYRLN</sequence>
<evidence type="ECO:0000313" key="1">
    <source>
        <dbReference type="EMBL" id="GAA3559600.1"/>
    </source>
</evidence>
<reference evidence="2" key="1">
    <citation type="journal article" date="2019" name="Int. J. Syst. Evol. Microbiol.">
        <title>The Global Catalogue of Microorganisms (GCM) 10K type strain sequencing project: providing services to taxonomists for standard genome sequencing and annotation.</title>
        <authorList>
            <consortium name="The Broad Institute Genomics Platform"/>
            <consortium name="The Broad Institute Genome Sequencing Center for Infectious Disease"/>
            <person name="Wu L."/>
            <person name="Ma J."/>
        </authorList>
    </citation>
    <scope>NUCLEOTIDE SEQUENCE [LARGE SCALE GENOMIC DNA]</scope>
    <source>
        <strain evidence="2">JCM 17111</strain>
    </source>
</reference>
<protein>
    <recommendedName>
        <fullName evidence="3">Ubiquitin-like domain-containing protein</fullName>
    </recommendedName>
</protein>
<gene>
    <name evidence="1" type="ORF">GCM10022395_08170</name>
</gene>
<accession>A0ABP6X377</accession>
<dbReference type="EMBL" id="BAABCY010000022">
    <property type="protein sequence ID" value="GAA3559600.1"/>
    <property type="molecule type" value="Genomic_DNA"/>
</dbReference>
<name>A0ABP6X377_9FLAO</name>
<organism evidence="1 2">
    <name type="scientific">Snuella lapsa</name>
    <dbReference type="NCBI Taxonomy" id="870481"/>
    <lineage>
        <taxon>Bacteria</taxon>
        <taxon>Pseudomonadati</taxon>
        <taxon>Bacteroidota</taxon>
        <taxon>Flavobacteriia</taxon>
        <taxon>Flavobacteriales</taxon>
        <taxon>Flavobacteriaceae</taxon>
        <taxon>Snuella</taxon>
    </lineage>
</organism>
<proteinExistence type="predicted"/>
<dbReference type="Proteomes" id="UP001500954">
    <property type="component" value="Unassembled WGS sequence"/>
</dbReference>